<feature type="compositionally biased region" description="Polar residues" evidence="1">
    <location>
        <begin position="1"/>
        <end position="11"/>
    </location>
</feature>
<feature type="region of interest" description="Disordered" evidence="1">
    <location>
        <begin position="1"/>
        <end position="27"/>
    </location>
</feature>
<dbReference type="Pfam" id="PF00651">
    <property type="entry name" value="BTB"/>
    <property type="match status" value="1"/>
</dbReference>
<evidence type="ECO:0000313" key="3">
    <source>
        <dbReference type="EMBL" id="GBM29511.1"/>
    </source>
</evidence>
<organism evidence="3 4">
    <name type="scientific">Araneus ventricosus</name>
    <name type="common">Orbweaver spider</name>
    <name type="synonym">Epeira ventricosa</name>
    <dbReference type="NCBI Taxonomy" id="182803"/>
    <lineage>
        <taxon>Eukaryota</taxon>
        <taxon>Metazoa</taxon>
        <taxon>Ecdysozoa</taxon>
        <taxon>Arthropoda</taxon>
        <taxon>Chelicerata</taxon>
        <taxon>Arachnida</taxon>
        <taxon>Araneae</taxon>
        <taxon>Araneomorphae</taxon>
        <taxon>Entelegynae</taxon>
        <taxon>Araneoidea</taxon>
        <taxon>Araneidae</taxon>
        <taxon>Araneus</taxon>
    </lineage>
</organism>
<proteinExistence type="predicted"/>
<dbReference type="SMART" id="SM00225">
    <property type="entry name" value="BTB"/>
    <property type="match status" value="1"/>
</dbReference>
<dbReference type="Gene3D" id="3.30.710.10">
    <property type="entry name" value="Potassium Channel Kv1.1, Chain A"/>
    <property type="match status" value="1"/>
</dbReference>
<keyword evidence="4" id="KW-1185">Reference proteome</keyword>
<dbReference type="OrthoDB" id="2359033at2759"/>
<dbReference type="Pfam" id="PF23651">
    <property type="entry name" value="TRAF_BTBD17"/>
    <property type="match status" value="1"/>
</dbReference>
<dbReference type="SMART" id="SM00875">
    <property type="entry name" value="BACK"/>
    <property type="match status" value="1"/>
</dbReference>
<dbReference type="InterPro" id="IPR011705">
    <property type="entry name" value="BACK"/>
</dbReference>
<name>A0A4Y2EKW5_ARAVE</name>
<dbReference type="PROSITE" id="PS50097">
    <property type="entry name" value="BTB"/>
    <property type="match status" value="1"/>
</dbReference>
<accession>A0A4Y2EKW5</accession>
<sequence>MFFNRTQQPSCNERHERSDSMGNIPRTNIPKAEEAEGHKLCDKEHEQQIDNSNTVLEKIASLYAERLLSDITLEVGGKQFAAHRLILCASSDVFQVMLMNPNWSESQETKICLQEDPACVLVFPDFLKYLYTGKLHINHFLVLPLVTLADKYNVKDLVHLCVDYMCRHVVSATRHNQLVLWLQYTLNCGHSLVYKACVSFITWNFELVGEMEDFGTLETDVLISFLQKSDLVISDEVAVFQCVAKWLSIQEKKLISLHRESEAQYHFKHLVTEVMSHVRFPMMSPRQLASLLIHSLTSRFKDFFIERMALAMAFHNNQNDHRVLTVLQEKNGHLLFTPRLYTTEQWSASLIIENYPSLATYGVRTLVFNTPISFQDAHSDHFFEWTVDIYPKGVWFKKFYLIVWQGTLEIPESVSKTVRLSLTQKDPDDIARVSVGILICGKQDGLEHIRRVVQRNFVFSDEERMLNINDLVPYEDLNDLRAGRSAYLTGPNSDCLKLHVVITPLPTF</sequence>
<dbReference type="Pfam" id="PF07707">
    <property type="entry name" value="BACK"/>
    <property type="match status" value="1"/>
</dbReference>
<evidence type="ECO:0000259" key="2">
    <source>
        <dbReference type="PROSITE" id="PS50097"/>
    </source>
</evidence>
<dbReference type="InterPro" id="IPR051481">
    <property type="entry name" value="BTB-POZ/Galectin-3-binding"/>
</dbReference>
<dbReference type="Gene3D" id="1.25.40.420">
    <property type="match status" value="1"/>
</dbReference>
<dbReference type="InterPro" id="IPR000210">
    <property type="entry name" value="BTB/POZ_dom"/>
</dbReference>
<protein>
    <submittedName>
        <fullName evidence="3">BTB/POZ domain-containing protein 17</fullName>
    </submittedName>
</protein>
<dbReference type="InterPro" id="IPR011333">
    <property type="entry name" value="SKP1/BTB/POZ_sf"/>
</dbReference>
<dbReference type="EMBL" id="BGPR01000638">
    <property type="protein sequence ID" value="GBM29511.1"/>
    <property type="molecule type" value="Genomic_DNA"/>
</dbReference>
<dbReference type="InterPro" id="IPR056184">
    <property type="entry name" value="TRAF_BTBD17"/>
</dbReference>
<comment type="caution">
    <text evidence="3">The sequence shown here is derived from an EMBL/GenBank/DDBJ whole genome shotgun (WGS) entry which is preliminary data.</text>
</comment>
<dbReference type="CDD" id="cd18292">
    <property type="entry name" value="BTB_POZ_BTBD17"/>
    <property type="match status" value="1"/>
</dbReference>
<dbReference type="AlphaFoldDB" id="A0A4Y2EKW5"/>
<dbReference type="PANTHER" id="PTHR24410">
    <property type="entry name" value="HL07962P-RELATED"/>
    <property type="match status" value="1"/>
</dbReference>
<feature type="domain" description="BTB" evidence="2">
    <location>
        <begin position="69"/>
        <end position="139"/>
    </location>
</feature>
<dbReference type="PANTHER" id="PTHR24410:SF41">
    <property type="entry name" value="HL07962P"/>
    <property type="match status" value="1"/>
</dbReference>
<dbReference type="SUPFAM" id="SSF54695">
    <property type="entry name" value="POZ domain"/>
    <property type="match status" value="1"/>
</dbReference>
<evidence type="ECO:0000313" key="4">
    <source>
        <dbReference type="Proteomes" id="UP000499080"/>
    </source>
</evidence>
<gene>
    <name evidence="3" type="primary">BTBD17</name>
    <name evidence="3" type="ORF">AVEN_212240_1</name>
</gene>
<reference evidence="3 4" key="1">
    <citation type="journal article" date="2019" name="Sci. Rep.">
        <title>Orb-weaving spider Araneus ventricosus genome elucidates the spidroin gene catalogue.</title>
        <authorList>
            <person name="Kono N."/>
            <person name="Nakamura H."/>
            <person name="Ohtoshi R."/>
            <person name="Moran D.A.P."/>
            <person name="Shinohara A."/>
            <person name="Yoshida Y."/>
            <person name="Fujiwara M."/>
            <person name="Mori M."/>
            <person name="Tomita M."/>
            <person name="Arakawa K."/>
        </authorList>
    </citation>
    <scope>NUCLEOTIDE SEQUENCE [LARGE SCALE GENOMIC DNA]</scope>
</reference>
<dbReference type="CDD" id="cd18493">
    <property type="entry name" value="BACK_BTBD17"/>
    <property type="match status" value="1"/>
</dbReference>
<evidence type="ECO:0000256" key="1">
    <source>
        <dbReference type="SAM" id="MobiDB-lite"/>
    </source>
</evidence>
<dbReference type="Proteomes" id="UP000499080">
    <property type="component" value="Unassembled WGS sequence"/>
</dbReference>